<dbReference type="InterPro" id="IPR014746">
    <property type="entry name" value="Gln_synth/guanido_kin_cat_dom"/>
</dbReference>
<comment type="similarity">
    <text evidence="3 4">Belongs to the glutamine synthetase family.</text>
</comment>
<feature type="domain" description="GS catalytic" evidence="5">
    <location>
        <begin position="123"/>
        <end position="435"/>
    </location>
</feature>
<dbReference type="GO" id="GO:0006542">
    <property type="term" value="P:glutamine biosynthetic process"/>
    <property type="evidence" value="ECO:0007669"/>
    <property type="project" value="InterPro"/>
</dbReference>
<evidence type="ECO:0000256" key="1">
    <source>
        <dbReference type="ARBA" id="ARBA00021364"/>
    </source>
</evidence>
<dbReference type="PROSITE" id="PS51987">
    <property type="entry name" value="GS_CATALYTIC"/>
    <property type="match status" value="1"/>
</dbReference>
<dbReference type="OrthoDB" id="3364440at2759"/>
<evidence type="ECO:0000313" key="7">
    <source>
        <dbReference type="RefSeq" id="XP_033463556.1"/>
    </source>
</evidence>
<dbReference type="Pfam" id="PF00120">
    <property type="entry name" value="Gln-synt_C"/>
    <property type="match status" value="1"/>
</dbReference>
<evidence type="ECO:0000256" key="3">
    <source>
        <dbReference type="PROSITE-ProRule" id="PRU01331"/>
    </source>
</evidence>
<dbReference type="Gene3D" id="3.30.590.10">
    <property type="entry name" value="Glutamine synthetase/guanido kinase, catalytic domain"/>
    <property type="match status" value="1"/>
</dbReference>
<reference evidence="7" key="3">
    <citation type="submission" date="2025-08" db="UniProtKB">
        <authorList>
            <consortium name="RefSeq"/>
        </authorList>
    </citation>
    <scope>IDENTIFICATION</scope>
    <source>
        <strain evidence="7">CBS 342.82</strain>
    </source>
</reference>
<dbReference type="InterPro" id="IPR036651">
    <property type="entry name" value="Gln_synt_N_sf"/>
</dbReference>
<dbReference type="InterPro" id="IPR008146">
    <property type="entry name" value="Gln_synth_cat_dom"/>
</dbReference>
<dbReference type="SUPFAM" id="SSF55931">
    <property type="entry name" value="Glutamine synthetase/guanido kinase"/>
    <property type="match status" value="1"/>
</dbReference>
<sequence length="435" mass="47974">MTTPESAVSLLAFFEAHDSIQYVRCQWLDYAGILRARILTKRHCLQLARAGKPIRNGAPGLSSLPDNSVASFTEHIYDHHICPDWASLRPLCLGGSAPRYAMVMCYVVDPSAAPSEQHTDLCPRRALQNVLEASQTSTLGRILIGFEIEFHVLKATGADIAPAIELPLGHYSAGGLRDPTFGCVEEALDNLNNSSIQFQQFHVEGSTGQYEIVLDPLPPMQAIDELVMAQDIIRSTFSRHGYVATMLPKPIASLDGSGSHVHISISEVEHHDCFSAGMLKHLPALCAITLPMSSSYERLKTYEAGQFVCWGTNNRLAPIRLIEKGHWEYRCADATMNYYLALATIIAAGASGVVNQTPLLLKDISGMEKSAIGASHMPLPLDFEASLTALRASLSLWNELLGSAVVQKYLRYKEHEFETMEKQDSALAQCLWKWY</sequence>
<reference evidence="7" key="1">
    <citation type="submission" date="2020-01" db="EMBL/GenBank/DDBJ databases">
        <authorList>
            <consortium name="DOE Joint Genome Institute"/>
            <person name="Haridas S."/>
            <person name="Albert R."/>
            <person name="Binder M."/>
            <person name="Bloem J."/>
            <person name="Labutti K."/>
            <person name="Salamov A."/>
            <person name="Andreopoulos B."/>
            <person name="Baker S.E."/>
            <person name="Barry K."/>
            <person name="Bills G."/>
            <person name="Bluhm B.H."/>
            <person name="Cannon C."/>
            <person name="Castanera R."/>
            <person name="Culley D.E."/>
            <person name="Daum C."/>
            <person name="Ezra D."/>
            <person name="Gonzalez J.B."/>
            <person name="Henrissat B."/>
            <person name="Kuo A."/>
            <person name="Liang C."/>
            <person name="Lipzen A."/>
            <person name="Lutzoni F."/>
            <person name="Magnuson J."/>
            <person name="Mondo S."/>
            <person name="Nolan M."/>
            <person name="Ohm R."/>
            <person name="Pangilinan J."/>
            <person name="Park H.-J."/>
            <person name="Ramirez L."/>
            <person name="Alfaro M."/>
            <person name="Sun H."/>
            <person name="Tritt A."/>
            <person name="Yoshinaga Y."/>
            <person name="Zwiers L.-H."/>
            <person name="Turgeon B.G."/>
            <person name="Goodwin S.B."/>
            <person name="Spatafora J.W."/>
            <person name="Crous P.W."/>
            <person name="Grigoriev I.V."/>
        </authorList>
    </citation>
    <scope>NUCLEOTIDE SEQUENCE</scope>
    <source>
        <strain evidence="7">CBS 342.82</strain>
    </source>
</reference>
<accession>A0A6J3MEU3</accession>
<keyword evidence="2" id="KW-0436">Ligase</keyword>
<dbReference type="PANTHER" id="PTHR43785:SF2">
    <property type="entry name" value="TYPE-1 GLUTAMINE SYNTHETASE 1"/>
    <property type="match status" value="1"/>
</dbReference>
<dbReference type="SMART" id="SM01230">
    <property type="entry name" value="Gln-synt_C"/>
    <property type="match status" value="1"/>
</dbReference>
<dbReference type="PANTHER" id="PTHR43785">
    <property type="entry name" value="GAMMA-GLUTAMYLPUTRESCINE SYNTHETASE"/>
    <property type="match status" value="1"/>
</dbReference>
<reference evidence="7" key="2">
    <citation type="submission" date="2020-04" db="EMBL/GenBank/DDBJ databases">
        <authorList>
            <consortium name="NCBI Genome Project"/>
        </authorList>
    </citation>
    <scope>NUCLEOTIDE SEQUENCE</scope>
    <source>
        <strain evidence="7">CBS 342.82</strain>
    </source>
</reference>
<name>A0A6J3MEU3_9PEZI</name>
<evidence type="ECO:0000259" key="5">
    <source>
        <dbReference type="PROSITE" id="PS51987"/>
    </source>
</evidence>
<dbReference type="GeneID" id="54361837"/>
<protein>
    <recommendedName>
        <fullName evidence="1">Glutamine synthetase</fullName>
    </recommendedName>
</protein>
<dbReference type="AlphaFoldDB" id="A0A6J3MEU3"/>
<dbReference type="Gene3D" id="3.10.20.70">
    <property type="entry name" value="Glutamine synthetase, N-terminal domain"/>
    <property type="match status" value="1"/>
</dbReference>
<evidence type="ECO:0000256" key="4">
    <source>
        <dbReference type="RuleBase" id="RU000384"/>
    </source>
</evidence>
<gene>
    <name evidence="7" type="ORF">K489DRAFT_376937</name>
</gene>
<dbReference type="Proteomes" id="UP000504637">
    <property type="component" value="Unplaced"/>
</dbReference>
<evidence type="ECO:0000256" key="2">
    <source>
        <dbReference type="ARBA" id="ARBA00022598"/>
    </source>
</evidence>
<keyword evidence="6" id="KW-1185">Reference proteome</keyword>
<dbReference type="GO" id="GO:0004356">
    <property type="term" value="F:glutamine synthetase activity"/>
    <property type="evidence" value="ECO:0007669"/>
    <property type="project" value="InterPro"/>
</dbReference>
<organism evidence="7">
    <name type="scientific">Dissoconium aciculare CBS 342.82</name>
    <dbReference type="NCBI Taxonomy" id="1314786"/>
    <lineage>
        <taxon>Eukaryota</taxon>
        <taxon>Fungi</taxon>
        <taxon>Dikarya</taxon>
        <taxon>Ascomycota</taxon>
        <taxon>Pezizomycotina</taxon>
        <taxon>Dothideomycetes</taxon>
        <taxon>Dothideomycetidae</taxon>
        <taxon>Mycosphaerellales</taxon>
        <taxon>Dissoconiaceae</taxon>
        <taxon>Dissoconium</taxon>
    </lineage>
</organism>
<proteinExistence type="inferred from homology"/>
<evidence type="ECO:0000313" key="6">
    <source>
        <dbReference type="Proteomes" id="UP000504637"/>
    </source>
</evidence>
<dbReference type="RefSeq" id="XP_033463556.1">
    <property type="nucleotide sequence ID" value="XM_033604037.1"/>
</dbReference>